<dbReference type="EMBL" id="JACYFS010000003">
    <property type="protein sequence ID" value="MBD8083169.1"/>
    <property type="molecule type" value="Genomic_DNA"/>
</dbReference>
<reference evidence="2 3" key="1">
    <citation type="submission" date="2020-09" db="EMBL/GenBank/DDBJ databases">
        <title>Genome seq and assembly of Chryseobacterium sp.</title>
        <authorList>
            <person name="Chhetri G."/>
        </authorList>
    </citation>
    <scope>NUCLEOTIDE SEQUENCE [LARGE SCALE GENOMIC DNA]</scope>
    <source>
        <strain evidence="2 3">GCR10</strain>
    </source>
</reference>
<sequence>MKRDSVPTERASTIDCSLHRYCSYGAVNNQMSIENPVKAAERHPVNRNNMQPHAKAP</sequence>
<keyword evidence="3" id="KW-1185">Reference proteome</keyword>
<proteinExistence type="predicted"/>
<evidence type="ECO:0000256" key="1">
    <source>
        <dbReference type="SAM" id="MobiDB-lite"/>
    </source>
</evidence>
<evidence type="ECO:0000313" key="3">
    <source>
        <dbReference type="Proteomes" id="UP000637299"/>
    </source>
</evidence>
<dbReference type="RefSeq" id="WP_191737102.1">
    <property type="nucleotide sequence ID" value="NZ_JACYFS010000003.1"/>
</dbReference>
<comment type="caution">
    <text evidence="2">The sequence shown here is derived from an EMBL/GenBank/DDBJ whole genome shotgun (WGS) entry which is preliminary data.</text>
</comment>
<accession>A0ABR8ZCY8</accession>
<gene>
    <name evidence="2" type="ORF">IC610_12160</name>
</gene>
<evidence type="ECO:0000313" key="2">
    <source>
        <dbReference type="EMBL" id="MBD8083169.1"/>
    </source>
</evidence>
<feature type="region of interest" description="Disordered" evidence="1">
    <location>
        <begin position="35"/>
        <end position="57"/>
    </location>
</feature>
<name>A0ABR8ZCY8_9FLAO</name>
<dbReference type="Proteomes" id="UP000637299">
    <property type="component" value="Unassembled WGS sequence"/>
</dbReference>
<protein>
    <submittedName>
        <fullName evidence="2">Uncharacterized protein</fullName>
    </submittedName>
</protein>
<organism evidence="2 3">
    <name type="scientific">Chryseobacterium caseinilyticum</name>
    <dbReference type="NCBI Taxonomy" id="2771428"/>
    <lineage>
        <taxon>Bacteria</taxon>
        <taxon>Pseudomonadati</taxon>
        <taxon>Bacteroidota</taxon>
        <taxon>Flavobacteriia</taxon>
        <taxon>Flavobacteriales</taxon>
        <taxon>Weeksellaceae</taxon>
        <taxon>Chryseobacterium group</taxon>
        <taxon>Chryseobacterium</taxon>
    </lineage>
</organism>